<dbReference type="Pfam" id="PF00059">
    <property type="entry name" value="Lectin_C"/>
    <property type="match status" value="1"/>
</dbReference>
<dbReference type="PROSITE" id="PS50041">
    <property type="entry name" value="C_TYPE_LECTIN_2"/>
    <property type="match status" value="1"/>
</dbReference>
<dbReference type="EMBL" id="VXAL01013287">
    <property type="protein sequence ID" value="NXK52614.1"/>
    <property type="molecule type" value="Genomic_DNA"/>
</dbReference>
<organism evidence="4 5">
    <name type="scientific">Chauna torquata</name>
    <name type="common">Southern screamer</name>
    <dbReference type="NCBI Taxonomy" id="30388"/>
    <lineage>
        <taxon>Eukaryota</taxon>
        <taxon>Metazoa</taxon>
        <taxon>Chordata</taxon>
        <taxon>Craniata</taxon>
        <taxon>Vertebrata</taxon>
        <taxon>Euteleostomi</taxon>
        <taxon>Archelosauria</taxon>
        <taxon>Archosauria</taxon>
        <taxon>Dinosauria</taxon>
        <taxon>Saurischia</taxon>
        <taxon>Theropoda</taxon>
        <taxon>Coelurosauria</taxon>
        <taxon>Aves</taxon>
        <taxon>Neognathae</taxon>
        <taxon>Galloanserae</taxon>
        <taxon>Anseriformes</taxon>
        <taxon>Anhimidae</taxon>
        <taxon>Chauna</taxon>
    </lineage>
</organism>
<keyword evidence="2" id="KW-1015">Disulfide bond</keyword>
<dbReference type="PROSITE" id="PS00615">
    <property type="entry name" value="C_TYPE_LECTIN_1"/>
    <property type="match status" value="1"/>
</dbReference>
<dbReference type="Proteomes" id="UP000537522">
    <property type="component" value="Unassembled WGS sequence"/>
</dbReference>
<dbReference type="Gene3D" id="3.10.100.10">
    <property type="entry name" value="Mannose-Binding Protein A, subunit A"/>
    <property type="match status" value="1"/>
</dbReference>
<proteinExistence type="predicted"/>
<dbReference type="SUPFAM" id="SSF56436">
    <property type="entry name" value="C-type lectin-like"/>
    <property type="match status" value="1"/>
</dbReference>
<dbReference type="PANTHER" id="PTHR45710">
    <property type="entry name" value="C-TYPE LECTIN DOMAIN-CONTAINING PROTEIN 180"/>
    <property type="match status" value="1"/>
</dbReference>
<dbReference type="SMART" id="SM00034">
    <property type="entry name" value="CLECT"/>
    <property type="match status" value="1"/>
</dbReference>
<comment type="subcellular location">
    <subcellularLocation>
        <location evidence="1">Cell membrane</location>
        <topology evidence="1">Single-pass type II membrane protein</topology>
    </subcellularLocation>
</comment>
<feature type="domain" description="C-type lectin" evidence="3">
    <location>
        <begin position="18"/>
        <end position="136"/>
    </location>
</feature>
<dbReference type="InterPro" id="IPR050828">
    <property type="entry name" value="C-type_lectin/matrix_domain"/>
</dbReference>
<accession>A0A7L0K6P3</accession>
<evidence type="ECO:0000259" key="3">
    <source>
        <dbReference type="PROSITE" id="PS50041"/>
    </source>
</evidence>
<evidence type="ECO:0000256" key="2">
    <source>
        <dbReference type="ARBA" id="ARBA00023157"/>
    </source>
</evidence>
<sequence>PSTDIRYLLNCPGGWSYYKLSCFKYFRQLHTWDEAEAQCQSSHSGAHLAWVEEPNEAATLRKVISYYQRSQPVWLGLRYLQQGQGWQWTDGNKYNDSSKLSGSSTHGGDCALLTQSSSFSTWSSADCTRMHHFICKFTP</sequence>
<evidence type="ECO:0000256" key="1">
    <source>
        <dbReference type="ARBA" id="ARBA00004401"/>
    </source>
</evidence>
<keyword evidence="5" id="KW-1185">Reference proteome</keyword>
<name>A0A7L0K6P3_CHATO</name>
<feature type="non-terminal residue" evidence="4">
    <location>
        <position position="1"/>
    </location>
</feature>
<dbReference type="InterPro" id="IPR016187">
    <property type="entry name" value="CTDL_fold"/>
</dbReference>
<dbReference type="PRINTS" id="PR01504">
    <property type="entry name" value="PNCREATITSAP"/>
</dbReference>
<evidence type="ECO:0000313" key="5">
    <source>
        <dbReference type="Proteomes" id="UP000537522"/>
    </source>
</evidence>
<comment type="caution">
    <text evidence="4">The sequence shown here is derived from an EMBL/GenBank/DDBJ whole genome shotgun (WGS) entry which is preliminary data.</text>
</comment>
<dbReference type="InterPro" id="IPR001304">
    <property type="entry name" value="C-type_lectin-like"/>
</dbReference>
<dbReference type="PANTHER" id="PTHR45710:SF8">
    <property type="entry name" value="RERATING FAMILY MEMBER 4"/>
    <property type="match status" value="1"/>
</dbReference>
<reference evidence="4 5" key="1">
    <citation type="submission" date="2019-09" db="EMBL/GenBank/DDBJ databases">
        <title>Bird 10,000 Genomes (B10K) Project - Family phase.</title>
        <authorList>
            <person name="Zhang G."/>
        </authorList>
    </citation>
    <scope>NUCLEOTIDE SEQUENCE [LARGE SCALE GENOMIC DNA]</scope>
    <source>
        <strain evidence="4">B10K-DU-011-36</strain>
        <tissue evidence="4">Muscle</tissue>
    </source>
</reference>
<evidence type="ECO:0000313" key="4">
    <source>
        <dbReference type="EMBL" id="NXK52614.1"/>
    </source>
</evidence>
<dbReference type="GO" id="GO:0005886">
    <property type="term" value="C:plasma membrane"/>
    <property type="evidence" value="ECO:0007669"/>
    <property type="project" value="UniProtKB-SubCell"/>
</dbReference>
<gene>
    <name evidence="4" type="primary">Reg4</name>
    <name evidence="4" type="ORF">CHATOR_R08958</name>
</gene>
<dbReference type="InterPro" id="IPR018378">
    <property type="entry name" value="C-type_lectin_CS"/>
</dbReference>
<dbReference type="AlphaFoldDB" id="A0A7L0K6P3"/>
<feature type="non-terminal residue" evidence="4">
    <location>
        <position position="139"/>
    </location>
</feature>
<dbReference type="InterPro" id="IPR016186">
    <property type="entry name" value="C-type_lectin-like/link_sf"/>
</dbReference>
<protein>
    <submittedName>
        <fullName evidence="4">REG4 protein</fullName>
    </submittedName>
</protein>